<dbReference type="SUPFAM" id="SSF51110">
    <property type="entry name" value="alpha-D-mannose-specific plant lectins"/>
    <property type="match status" value="1"/>
</dbReference>
<evidence type="ECO:0000313" key="3">
    <source>
        <dbReference type="EMBL" id="KAF4387473.1"/>
    </source>
</evidence>
<dbReference type="AlphaFoldDB" id="A0A7J6GX20"/>
<sequence length="102" mass="11341">MTGSLVNLTTDWRLELVDTQGKEVWSLEIVSGEASHAVMQGKRNFVIFGSEKLKESFDHPNDTFLLGQSLRCGEGPIMLVILMMGITLPLLETGWCSMRQIG</sequence>
<accession>A0A7J6GX20</accession>
<proteinExistence type="predicted"/>
<dbReference type="EMBL" id="JAATIP010000038">
    <property type="protein sequence ID" value="KAF4387473.1"/>
    <property type="molecule type" value="Genomic_DNA"/>
</dbReference>
<dbReference type="InterPro" id="IPR036426">
    <property type="entry name" value="Bulb-type_lectin_dom_sf"/>
</dbReference>
<dbReference type="Proteomes" id="UP000525078">
    <property type="component" value="Unassembled WGS sequence"/>
</dbReference>
<keyword evidence="1" id="KW-0732">Signal</keyword>
<name>A0A7J6GX20_CANSA</name>
<keyword evidence="2" id="KW-1015">Disulfide bond</keyword>
<organism evidence="3 4">
    <name type="scientific">Cannabis sativa</name>
    <name type="common">Hemp</name>
    <name type="synonym">Marijuana</name>
    <dbReference type="NCBI Taxonomy" id="3483"/>
    <lineage>
        <taxon>Eukaryota</taxon>
        <taxon>Viridiplantae</taxon>
        <taxon>Streptophyta</taxon>
        <taxon>Embryophyta</taxon>
        <taxon>Tracheophyta</taxon>
        <taxon>Spermatophyta</taxon>
        <taxon>Magnoliopsida</taxon>
        <taxon>eudicotyledons</taxon>
        <taxon>Gunneridae</taxon>
        <taxon>Pentapetalae</taxon>
        <taxon>rosids</taxon>
        <taxon>fabids</taxon>
        <taxon>Rosales</taxon>
        <taxon>Cannabaceae</taxon>
        <taxon>Cannabis</taxon>
    </lineage>
</organism>
<comment type="caution">
    <text evidence="3">The sequence shown here is derived from an EMBL/GenBank/DDBJ whole genome shotgun (WGS) entry which is preliminary data.</text>
</comment>
<gene>
    <name evidence="3" type="ORF">F8388_011621</name>
</gene>
<evidence type="ECO:0000256" key="2">
    <source>
        <dbReference type="ARBA" id="ARBA00023157"/>
    </source>
</evidence>
<evidence type="ECO:0000313" key="4">
    <source>
        <dbReference type="Proteomes" id="UP000525078"/>
    </source>
</evidence>
<evidence type="ECO:0000256" key="1">
    <source>
        <dbReference type="ARBA" id="ARBA00022729"/>
    </source>
</evidence>
<protein>
    <submittedName>
        <fullName evidence="3">Uncharacterized protein</fullName>
    </submittedName>
</protein>
<reference evidence="3 4" key="1">
    <citation type="journal article" date="2020" name="bioRxiv">
        <title>Sequence and annotation of 42 cannabis genomes reveals extensive copy number variation in cannabinoid synthesis and pathogen resistance genes.</title>
        <authorList>
            <person name="Mckernan K.J."/>
            <person name="Helbert Y."/>
            <person name="Kane L.T."/>
            <person name="Ebling H."/>
            <person name="Zhang L."/>
            <person name="Liu B."/>
            <person name="Eaton Z."/>
            <person name="Mclaughlin S."/>
            <person name="Kingan S."/>
            <person name="Baybayan P."/>
            <person name="Concepcion G."/>
            <person name="Jordan M."/>
            <person name="Riva A."/>
            <person name="Barbazuk W."/>
            <person name="Harkins T."/>
        </authorList>
    </citation>
    <scope>NUCLEOTIDE SEQUENCE [LARGE SCALE GENOMIC DNA]</scope>
    <source>
        <strain evidence="4">cv. Jamaican Lion 4</strain>
        <tissue evidence="3">Leaf</tissue>
    </source>
</reference>